<protein>
    <submittedName>
        <fullName evidence="1">Uncharacterized protein</fullName>
    </submittedName>
</protein>
<accession>A0A1A2YWA8</accession>
<organism evidence="1 2">
    <name type="scientific">Mycobacterium kyorinense</name>
    <dbReference type="NCBI Taxonomy" id="487514"/>
    <lineage>
        <taxon>Bacteria</taxon>
        <taxon>Bacillati</taxon>
        <taxon>Actinomycetota</taxon>
        <taxon>Actinomycetes</taxon>
        <taxon>Mycobacteriales</taxon>
        <taxon>Mycobacteriaceae</taxon>
        <taxon>Mycobacterium</taxon>
    </lineage>
</organism>
<dbReference type="EMBL" id="LZKJ01000173">
    <property type="protein sequence ID" value="OBI41532.1"/>
    <property type="molecule type" value="Genomic_DNA"/>
</dbReference>
<evidence type="ECO:0000313" key="2">
    <source>
        <dbReference type="Proteomes" id="UP000093592"/>
    </source>
</evidence>
<name>A0A1A2YWA8_9MYCO</name>
<gene>
    <name evidence="1" type="ORF">A5707_07395</name>
</gene>
<sequence length="72" mass="7603">MAFNPKDALTAARDITTNAVERVSDIVDNAGDIIRGDIAGGTGDIVHNSLDIATYAVGRTKEVFTGPRVDDE</sequence>
<dbReference type="RefSeq" id="WP_065016048.1">
    <property type="nucleotide sequence ID" value="NZ_LZKJ01000173.1"/>
</dbReference>
<proteinExistence type="predicted"/>
<reference evidence="2" key="1">
    <citation type="submission" date="2016-06" db="EMBL/GenBank/DDBJ databases">
        <authorList>
            <person name="Sutton G."/>
            <person name="Brinkac L."/>
            <person name="Sanka R."/>
            <person name="Adams M."/>
            <person name="Lau E."/>
            <person name="Sam S."/>
            <person name="Sreng N."/>
            <person name="Him V."/>
            <person name="Kerleguer A."/>
            <person name="Cheng S."/>
        </authorList>
    </citation>
    <scope>NUCLEOTIDE SEQUENCE [LARGE SCALE GENOMIC DNA]</scope>
    <source>
        <strain evidence="2">E861</strain>
    </source>
</reference>
<dbReference type="Proteomes" id="UP000093592">
    <property type="component" value="Unassembled WGS sequence"/>
</dbReference>
<dbReference type="InterPro" id="IPR057513">
    <property type="entry name" value="Rv1893"/>
</dbReference>
<dbReference type="Pfam" id="PF23706">
    <property type="entry name" value="Rv1893"/>
    <property type="match status" value="1"/>
</dbReference>
<comment type="caution">
    <text evidence="1">The sequence shown here is derived from an EMBL/GenBank/DDBJ whole genome shotgun (WGS) entry which is preliminary data.</text>
</comment>
<evidence type="ECO:0000313" key="1">
    <source>
        <dbReference type="EMBL" id="OBI41532.1"/>
    </source>
</evidence>
<dbReference type="AlphaFoldDB" id="A0A1A2YWA8"/>